<feature type="transmembrane region" description="Helical" evidence="7">
    <location>
        <begin position="353"/>
        <end position="373"/>
    </location>
</feature>
<keyword evidence="10" id="KW-1185">Reference proteome</keyword>
<feature type="transmembrane region" description="Helical" evidence="7">
    <location>
        <begin position="120"/>
        <end position="141"/>
    </location>
</feature>
<feature type="transmembrane region" description="Helical" evidence="7">
    <location>
        <begin position="318"/>
        <end position="341"/>
    </location>
</feature>
<feature type="transmembrane region" description="Helical" evidence="7">
    <location>
        <begin position="181"/>
        <end position="202"/>
    </location>
</feature>
<evidence type="ECO:0000256" key="7">
    <source>
        <dbReference type="SAM" id="Phobius"/>
    </source>
</evidence>
<evidence type="ECO:0000256" key="3">
    <source>
        <dbReference type="ARBA" id="ARBA00022475"/>
    </source>
</evidence>
<feature type="domain" description="Major facilitator superfamily (MFS) profile" evidence="8">
    <location>
        <begin position="29"/>
        <end position="534"/>
    </location>
</feature>
<organism evidence="9 10">
    <name type="scientific">Hydrogenispora ethanolica</name>
    <dbReference type="NCBI Taxonomy" id="1082276"/>
    <lineage>
        <taxon>Bacteria</taxon>
        <taxon>Bacillati</taxon>
        <taxon>Bacillota</taxon>
        <taxon>Hydrogenispora</taxon>
    </lineage>
</organism>
<feature type="transmembrane region" description="Helical" evidence="7">
    <location>
        <begin position="27"/>
        <end position="47"/>
    </location>
</feature>
<evidence type="ECO:0000256" key="1">
    <source>
        <dbReference type="ARBA" id="ARBA00004651"/>
    </source>
</evidence>
<comment type="caution">
    <text evidence="9">The sequence shown here is derived from an EMBL/GenBank/DDBJ whole genome shotgun (WGS) entry which is preliminary data.</text>
</comment>
<comment type="subcellular location">
    <subcellularLocation>
        <location evidence="1">Cell membrane</location>
        <topology evidence="1">Multi-pass membrane protein</topology>
    </subcellularLocation>
</comment>
<sequence>MAVHHLLQRKLISRFASLHPEHESYRWWVLANIMVGTFMAVLDATIVNVGLPKIMAAFGASLDKIEWISTAYMLVFAVMLPTSGWLADHFGYKRSYFTALLLFTAGSLLCSLAWNENSLIFFRVIQGAGGGLMMPVGMAIVTREFPPEQRGMALGFWGIAAAASISLGPLIGGYLVDNLSWQSIFSVNVPVGLFGMLATLVIQREYRTETSRSFDLVGFLSMAFFLTFLLIALSDGNASWNIGGWTSPFILGCFAVSLVGLVIFLYTEFTVAHPLIELRLLKNFNYGISCLVLFIFGLGMFGSTFIQPMYLQNSLGYTALQAGAVFLPVGIIQGLISPIAGSLADKINPKVPTILGIILMAASLYLNSFLSLFSEREQIMIPLYLRGLGMGILFTPLSTLALSQIPREKMAQASGIFNVIRQVGGSFGVAMLGTILTQRQIFHTAIAGQAVRLESPVFKNTLNAVISFAKAMAGGPAYHTAIRAYNDTLRAEVLIISHLSKQAFVQAVNDCYLVTAVVTTIGIIPILFLKVNKKKTAGHGAPPSVE</sequence>
<dbReference type="GO" id="GO:0022857">
    <property type="term" value="F:transmembrane transporter activity"/>
    <property type="evidence" value="ECO:0007669"/>
    <property type="project" value="InterPro"/>
</dbReference>
<dbReference type="InterPro" id="IPR020846">
    <property type="entry name" value="MFS_dom"/>
</dbReference>
<keyword evidence="4 7" id="KW-0812">Transmembrane</keyword>
<dbReference type="InterPro" id="IPR011701">
    <property type="entry name" value="MFS"/>
</dbReference>
<dbReference type="InterPro" id="IPR004638">
    <property type="entry name" value="EmrB-like"/>
</dbReference>
<feature type="transmembrane region" description="Helical" evidence="7">
    <location>
        <begin position="511"/>
        <end position="529"/>
    </location>
</feature>
<accession>A0A4R1RU77</accession>
<dbReference type="RefSeq" id="WP_132014204.1">
    <property type="nucleotide sequence ID" value="NZ_SLUN01000010.1"/>
</dbReference>
<feature type="transmembrane region" description="Helical" evidence="7">
    <location>
        <begin position="379"/>
        <end position="402"/>
    </location>
</feature>
<dbReference type="Gene3D" id="1.20.1720.10">
    <property type="entry name" value="Multidrug resistance protein D"/>
    <property type="match status" value="1"/>
</dbReference>
<dbReference type="Pfam" id="PF07690">
    <property type="entry name" value="MFS_1"/>
    <property type="match status" value="1"/>
</dbReference>
<feature type="transmembrane region" description="Helical" evidence="7">
    <location>
        <begin position="286"/>
        <end position="306"/>
    </location>
</feature>
<feature type="transmembrane region" description="Helical" evidence="7">
    <location>
        <begin position="153"/>
        <end position="175"/>
    </location>
</feature>
<evidence type="ECO:0000313" key="9">
    <source>
        <dbReference type="EMBL" id="TCL70118.1"/>
    </source>
</evidence>
<keyword evidence="2" id="KW-0813">Transport</keyword>
<evidence type="ECO:0000256" key="5">
    <source>
        <dbReference type="ARBA" id="ARBA00022989"/>
    </source>
</evidence>
<evidence type="ECO:0000256" key="6">
    <source>
        <dbReference type="ARBA" id="ARBA00023136"/>
    </source>
</evidence>
<feature type="transmembrane region" description="Helical" evidence="7">
    <location>
        <begin position="67"/>
        <end position="87"/>
    </location>
</feature>
<dbReference type="CDD" id="cd17503">
    <property type="entry name" value="MFS_LmrB_MDR_like"/>
    <property type="match status" value="1"/>
</dbReference>
<keyword evidence="5 7" id="KW-1133">Transmembrane helix</keyword>
<feature type="transmembrane region" description="Helical" evidence="7">
    <location>
        <begin position="96"/>
        <end position="114"/>
    </location>
</feature>
<dbReference type="InterPro" id="IPR036259">
    <property type="entry name" value="MFS_trans_sf"/>
</dbReference>
<dbReference type="Proteomes" id="UP000295008">
    <property type="component" value="Unassembled WGS sequence"/>
</dbReference>
<dbReference type="OrthoDB" id="146256at2"/>
<proteinExistence type="predicted"/>
<dbReference type="EMBL" id="SLUN01000010">
    <property type="protein sequence ID" value="TCL70118.1"/>
    <property type="molecule type" value="Genomic_DNA"/>
</dbReference>
<dbReference type="AlphaFoldDB" id="A0A4R1RU77"/>
<dbReference type="PANTHER" id="PTHR42718:SF46">
    <property type="entry name" value="BLR6921 PROTEIN"/>
    <property type="match status" value="1"/>
</dbReference>
<evidence type="ECO:0000259" key="8">
    <source>
        <dbReference type="PROSITE" id="PS50850"/>
    </source>
</evidence>
<dbReference type="NCBIfam" id="TIGR00711">
    <property type="entry name" value="efflux_EmrB"/>
    <property type="match status" value="1"/>
</dbReference>
<keyword evidence="6 7" id="KW-0472">Membrane</keyword>
<dbReference type="GO" id="GO:0005886">
    <property type="term" value="C:plasma membrane"/>
    <property type="evidence" value="ECO:0007669"/>
    <property type="project" value="UniProtKB-SubCell"/>
</dbReference>
<name>A0A4R1RU77_HYDET</name>
<gene>
    <name evidence="9" type="ORF">EDC14_1010107</name>
</gene>
<feature type="transmembrane region" description="Helical" evidence="7">
    <location>
        <begin position="214"/>
        <end position="233"/>
    </location>
</feature>
<evidence type="ECO:0000256" key="4">
    <source>
        <dbReference type="ARBA" id="ARBA00022692"/>
    </source>
</evidence>
<evidence type="ECO:0000313" key="10">
    <source>
        <dbReference type="Proteomes" id="UP000295008"/>
    </source>
</evidence>
<dbReference type="PANTHER" id="PTHR42718">
    <property type="entry name" value="MAJOR FACILITATOR SUPERFAMILY MULTIDRUG TRANSPORTER MFSC"/>
    <property type="match status" value="1"/>
</dbReference>
<keyword evidence="3" id="KW-1003">Cell membrane</keyword>
<protein>
    <submittedName>
        <fullName evidence="9">DHA2 family multidrug resistance protein</fullName>
    </submittedName>
</protein>
<reference evidence="9 10" key="1">
    <citation type="submission" date="2019-03" db="EMBL/GenBank/DDBJ databases">
        <title>Genomic Encyclopedia of Type Strains, Phase IV (KMG-IV): sequencing the most valuable type-strain genomes for metagenomic binning, comparative biology and taxonomic classification.</title>
        <authorList>
            <person name="Goeker M."/>
        </authorList>
    </citation>
    <scope>NUCLEOTIDE SEQUENCE [LARGE SCALE GENOMIC DNA]</scope>
    <source>
        <strain evidence="9 10">LX-B</strain>
    </source>
</reference>
<dbReference type="SUPFAM" id="SSF103473">
    <property type="entry name" value="MFS general substrate transporter"/>
    <property type="match status" value="2"/>
</dbReference>
<evidence type="ECO:0000256" key="2">
    <source>
        <dbReference type="ARBA" id="ARBA00022448"/>
    </source>
</evidence>
<dbReference type="PRINTS" id="PR01036">
    <property type="entry name" value="TCRTETB"/>
</dbReference>
<dbReference type="PROSITE" id="PS50850">
    <property type="entry name" value="MFS"/>
    <property type="match status" value="1"/>
</dbReference>
<feature type="transmembrane region" description="Helical" evidence="7">
    <location>
        <begin position="245"/>
        <end position="266"/>
    </location>
</feature>
<dbReference type="Gene3D" id="1.20.1250.20">
    <property type="entry name" value="MFS general substrate transporter like domains"/>
    <property type="match status" value="1"/>
</dbReference>